<reference evidence="1" key="1">
    <citation type="submission" date="2023-10" db="EMBL/GenBank/DDBJ databases">
        <authorList>
            <person name="Chen Y."/>
            <person name="Shah S."/>
            <person name="Dougan E. K."/>
            <person name="Thang M."/>
            <person name="Chan C."/>
        </authorList>
    </citation>
    <scope>NUCLEOTIDE SEQUENCE [LARGE SCALE GENOMIC DNA]</scope>
</reference>
<name>A0ABN9PGM6_9DINO</name>
<dbReference type="EMBL" id="CAUYUJ010000708">
    <property type="protein sequence ID" value="CAK0792082.1"/>
    <property type="molecule type" value="Genomic_DNA"/>
</dbReference>
<organism evidence="1 2">
    <name type="scientific">Prorocentrum cordatum</name>
    <dbReference type="NCBI Taxonomy" id="2364126"/>
    <lineage>
        <taxon>Eukaryota</taxon>
        <taxon>Sar</taxon>
        <taxon>Alveolata</taxon>
        <taxon>Dinophyceae</taxon>
        <taxon>Prorocentrales</taxon>
        <taxon>Prorocentraceae</taxon>
        <taxon>Prorocentrum</taxon>
    </lineage>
</organism>
<protein>
    <recommendedName>
        <fullName evidence="3">THIF-type NAD/FAD binding fold domain-containing protein</fullName>
    </recommendedName>
</protein>
<gene>
    <name evidence="1" type="ORF">PCOR1329_LOCUS2793</name>
</gene>
<dbReference type="Gene3D" id="3.40.50.720">
    <property type="entry name" value="NAD(P)-binding Rossmann-like Domain"/>
    <property type="match status" value="1"/>
</dbReference>
<sequence length="144" mass="15183">EACKNLVLAGVSLVIRDHRKVSAADVGFNYFLRKEDLGQSLAECAARRVQEMNPLCGVTACTSGPEVDGLDGFDLVVVGLRVLGMDVSRASAIDAACRKANARFVFTMGVGELVFFFSDLGSHTVQEYSSAQGSAGPAPDARAP</sequence>
<dbReference type="SUPFAM" id="SSF69572">
    <property type="entry name" value="Activating enzymes of the ubiquitin-like proteins"/>
    <property type="match status" value="1"/>
</dbReference>
<evidence type="ECO:0000313" key="2">
    <source>
        <dbReference type="Proteomes" id="UP001189429"/>
    </source>
</evidence>
<dbReference type="Proteomes" id="UP001189429">
    <property type="component" value="Unassembled WGS sequence"/>
</dbReference>
<feature type="non-terminal residue" evidence="1">
    <location>
        <position position="144"/>
    </location>
</feature>
<feature type="non-terminal residue" evidence="1">
    <location>
        <position position="1"/>
    </location>
</feature>
<evidence type="ECO:0008006" key="3">
    <source>
        <dbReference type="Google" id="ProtNLM"/>
    </source>
</evidence>
<proteinExistence type="predicted"/>
<keyword evidence="2" id="KW-1185">Reference proteome</keyword>
<accession>A0ABN9PGM6</accession>
<comment type="caution">
    <text evidence="1">The sequence shown here is derived from an EMBL/GenBank/DDBJ whole genome shotgun (WGS) entry which is preliminary data.</text>
</comment>
<dbReference type="InterPro" id="IPR035985">
    <property type="entry name" value="Ubiquitin-activating_enz"/>
</dbReference>
<evidence type="ECO:0000313" key="1">
    <source>
        <dbReference type="EMBL" id="CAK0792082.1"/>
    </source>
</evidence>